<dbReference type="InterPro" id="IPR052183">
    <property type="entry name" value="IS_Transposase"/>
</dbReference>
<name>X1R4N8_9ZZZZ</name>
<proteinExistence type="predicted"/>
<evidence type="ECO:0000313" key="2">
    <source>
        <dbReference type="EMBL" id="GAI50574.1"/>
    </source>
</evidence>
<evidence type="ECO:0000259" key="1">
    <source>
        <dbReference type="Pfam" id="PF13610"/>
    </source>
</evidence>
<organism evidence="2">
    <name type="scientific">marine sediment metagenome</name>
    <dbReference type="NCBI Taxonomy" id="412755"/>
    <lineage>
        <taxon>unclassified sequences</taxon>
        <taxon>metagenomes</taxon>
        <taxon>ecological metagenomes</taxon>
    </lineage>
</organism>
<dbReference type="Pfam" id="PF13610">
    <property type="entry name" value="DDE_Tnp_IS240"/>
    <property type="match status" value="1"/>
</dbReference>
<protein>
    <recommendedName>
        <fullName evidence="1">DDE domain-containing protein</fullName>
    </recommendedName>
</protein>
<comment type="caution">
    <text evidence="2">The sequence shown here is derived from an EMBL/GenBank/DDBJ whole genome shotgun (WGS) entry which is preliminary data.</text>
</comment>
<dbReference type="PANTHER" id="PTHR35528">
    <property type="entry name" value="BLL1675 PROTEIN"/>
    <property type="match status" value="1"/>
</dbReference>
<feature type="non-terminal residue" evidence="2">
    <location>
        <position position="1"/>
    </location>
</feature>
<gene>
    <name evidence="2" type="ORF">S06H3_64141</name>
</gene>
<dbReference type="InterPro" id="IPR032874">
    <property type="entry name" value="DDE_dom"/>
</dbReference>
<feature type="domain" description="DDE" evidence="1">
    <location>
        <begin position="3"/>
        <end position="95"/>
    </location>
</feature>
<dbReference type="EMBL" id="BARV01042746">
    <property type="protein sequence ID" value="GAI50574.1"/>
    <property type="molecule type" value="Genomic_DNA"/>
</dbReference>
<sequence length="113" mass="13202">RMSAQSFLIKAIENNGTPELINIDKSGSNKSAIKLYNKRSFTDIEIRQCKYLNNIVEQDHRFIKWRIQQGLGFKNFESARRTITGIEIVHMIKKDQLNTQERSMFKSFYSLAA</sequence>
<reference evidence="2" key="1">
    <citation type="journal article" date="2014" name="Front. Microbiol.">
        <title>High frequency of phylogenetically diverse reductive dehalogenase-homologous genes in deep subseafloor sedimentary metagenomes.</title>
        <authorList>
            <person name="Kawai M."/>
            <person name="Futagami T."/>
            <person name="Toyoda A."/>
            <person name="Takaki Y."/>
            <person name="Nishi S."/>
            <person name="Hori S."/>
            <person name="Arai W."/>
            <person name="Tsubouchi T."/>
            <person name="Morono Y."/>
            <person name="Uchiyama I."/>
            <person name="Ito T."/>
            <person name="Fujiyama A."/>
            <person name="Inagaki F."/>
            <person name="Takami H."/>
        </authorList>
    </citation>
    <scope>NUCLEOTIDE SEQUENCE</scope>
    <source>
        <strain evidence="2">Expedition CK06-06</strain>
    </source>
</reference>
<accession>X1R4N8</accession>
<dbReference type="AlphaFoldDB" id="X1R4N8"/>
<dbReference type="PANTHER" id="PTHR35528:SF3">
    <property type="entry name" value="BLL1675 PROTEIN"/>
    <property type="match status" value="1"/>
</dbReference>